<evidence type="ECO:0000313" key="2">
    <source>
        <dbReference type="EMBL" id="RMZ73586.1"/>
    </source>
</evidence>
<reference evidence="2 3" key="1">
    <citation type="journal article" date="2014" name="PLoS ONE">
        <title>De novo Genome Assembly of the Fungal Plant Pathogen Pyrenophora semeniperda.</title>
        <authorList>
            <person name="Soliai M.M."/>
            <person name="Meyer S.E."/>
            <person name="Udall J.A."/>
            <person name="Elzinga D.E."/>
            <person name="Hermansen R.A."/>
            <person name="Bodily P.M."/>
            <person name="Hart A.A."/>
            <person name="Coleman C.E."/>
        </authorList>
    </citation>
    <scope>NUCLEOTIDE SEQUENCE [LARGE SCALE GENOMIC DNA]</scope>
    <source>
        <strain evidence="2 3">CCB06</strain>
        <tissue evidence="2">Mycelium</tissue>
    </source>
</reference>
<gene>
    <name evidence="2" type="ORF">GMOD_00008120</name>
</gene>
<dbReference type="Proteomes" id="UP000265663">
    <property type="component" value="Unassembled WGS sequence"/>
</dbReference>
<dbReference type="OrthoDB" id="1731983at2759"/>
<dbReference type="EMBL" id="KE747840">
    <property type="protein sequence ID" value="RMZ73586.1"/>
    <property type="molecule type" value="Genomic_DNA"/>
</dbReference>
<feature type="region of interest" description="Disordered" evidence="1">
    <location>
        <begin position="325"/>
        <end position="353"/>
    </location>
</feature>
<name>A0A3M7MGD5_9PLEO</name>
<feature type="compositionally biased region" description="Basic and acidic residues" evidence="1">
    <location>
        <begin position="330"/>
        <end position="339"/>
    </location>
</feature>
<sequence>MPLINSEPRSKCHEVNDGTELELNLISRSDETSSDKLTDNYNTAGVPVVNSTNGTSFDYLLVEPDYGLLLLSQLPESDTSRLGSNAGPIDLPTLIHRHYRAFQFLESLPNHDWTWKKATIEVITVRRAFPAIKEAEDSLLAMTAWFHFLCNSDDDVEQMDSPRRVLTLDRIIEALRTISLDPLCLMEHIKPARGYTDILKRKNMRLHRKVSFTTHDMTAAFPDSVGQTQMIGDDFTQSDHGKVLALASSFIRQCQVVLPHQSLPKVFAEVINMLEALKEESVYRETTFLPSLGDYLRLRLGPIGISPFFAILANALVGIETQESKAGNNSDEKYSHSHDNGGPTTGRLEISSF</sequence>
<dbReference type="InterPro" id="IPR008949">
    <property type="entry name" value="Isoprenoid_synthase_dom_sf"/>
</dbReference>
<organism evidence="2 3">
    <name type="scientific">Pyrenophora seminiperda CCB06</name>
    <dbReference type="NCBI Taxonomy" id="1302712"/>
    <lineage>
        <taxon>Eukaryota</taxon>
        <taxon>Fungi</taxon>
        <taxon>Dikarya</taxon>
        <taxon>Ascomycota</taxon>
        <taxon>Pezizomycotina</taxon>
        <taxon>Dothideomycetes</taxon>
        <taxon>Pleosporomycetidae</taxon>
        <taxon>Pleosporales</taxon>
        <taxon>Pleosporineae</taxon>
        <taxon>Pleosporaceae</taxon>
        <taxon>Pyrenophora</taxon>
    </lineage>
</organism>
<evidence type="ECO:0000313" key="3">
    <source>
        <dbReference type="Proteomes" id="UP000265663"/>
    </source>
</evidence>
<dbReference type="Gene3D" id="1.10.600.10">
    <property type="entry name" value="Farnesyl Diphosphate Synthase"/>
    <property type="match status" value="1"/>
</dbReference>
<evidence type="ECO:0000256" key="1">
    <source>
        <dbReference type="SAM" id="MobiDB-lite"/>
    </source>
</evidence>
<accession>A0A3M7MGD5</accession>
<protein>
    <submittedName>
        <fullName evidence="2">Uncharacterized protein</fullName>
    </submittedName>
</protein>
<proteinExistence type="predicted"/>
<dbReference type="AlphaFoldDB" id="A0A3M7MGD5"/>
<keyword evidence="3" id="KW-1185">Reference proteome</keyword>